<dbReference type="Pfam" id="PF00149">
    <property type="entry name" value="Metallophos"/>
    <property type="match status" value="1"/>
</dbReference>
<dbReference type="EMBL" id="PXXO01000013">
    <property type="protein sequence ID" value="PSJ04334.1"/>
    <property type="molecule type" value="Genomic_DNA"/>
</dbReference>
<dbReference type="SUPFAM" id="SSF56300">
    <property type="entry name" value="Metallo-dependent phosphatases"/>
    <property type="match status" value="1"/>
</dbReference>
<dbReference type="PANTHER" id="PTHR42850">
    <property type="entry name" value="METALLOPHOSPHOESTERASE"/>
    <property type="match status" value="1"/>
</dbReference>
<feature type="domain" description="Calcineurin-like phosphoesterase" evidence="1">
    <location>
        <begin position="11"/>
        <end position="165"/>
    </location>
</feature>
<comment type="caution">
    <text evidence="2">The sequence shown here is derived from an EMBL/GenBank/DDBJ whole genome shotgun (WGS) entry which is preliminary data.</text>
</comment>
<sequence>MTSHTRSCHHWVIGDVHGCADALELLVARLPAGDKLVLCGDVINRGPEIRRTMELAWGLVSSGRAIWLMGNHEADLVAALRQGDWTAQRALAGCDTYRQLGDRHCRLWQERLEQLPRTYAGEGWLATHAGFNPDSWEPDLSIRMPFWQAYDGRFGEVVIGHTPGPQVRRLGQIVMVDTGACYGGELSAYCPETRAIHAVYGLQERRLSSFNQELAGCLP</sequence>
<dbReference type="GO" id="GO:0005737">
    <property type="term" value="C:cytoplasm"/>
    <property type="evidence" value="ECO:0007669"/>
    <property type="project" value="TreeGrafter"/>
</dbReference>
<dbReference type="PANTHER" id="PTHR42850:SF4">
    <property type="entry name" value="ZINC-DEPENDENT ENDOPOLYPHOSPHATASE"/>
    <property type="match status" value="1"/>
</dbReference>
<keyword evidence="3" id="KW-1185">Reference proteome</keyword>
<dbReference type="Proteomes" id="UP000243002">
    <property type="component" value="Unassembled WGS sequence"/>
</dbReference>
<reference evidence="2 3" key="1">
    <citation type="journal article" date="2018" name="Environ. Microbiol.">
        <title>Ecological and genomic features of two widespread freshwater picocyanobacteria.</title>
        <authorList>
            <person name="Cabello-Yeves P.J."/>
            <person name="Picazo A."/>
            <person name="Camacho A."/>
            <person name="Callieri C."/>
            <person name="Rosselli R."/>
            <person name="Roda-Garcia J.J."/>
            <person name="Coutinho F.H."/>
            <person name="Rodriguez-Valera F."/>
        </authorList>
    </citation>
    <scope>NUCLEOTIDE SEQUENCE [LARGE SCALE GENOMIC DNA]</scope>
    <source>
        <strain evidence="2 3">Tous</strain>
    </source>
</reference>
<dbReference type="Gene3D" id="3.60.21.10">
    <property type="match status" value="1"/>
</dbReference>
<dbReference type="GO" id="GO:0016791">
    <property type="term" value="F:phosphatase activity"/>
    <property type="evidence" value="ECO:0007669"/>
    <property type="project" value="TreeGrafter"/>
</dbReference>
<gene>
    <name evidence="2" type="ORF">C7K55_10990</name>
</gene>
<dbReference type="GO" id="GO:0110154">
    <property type="term" value="P:RNA decapping"/>
    <property type="evidence" value="ECO:0007669"/>
    <property type="project" value="TreeGrafter"/>
</dbReference>
<dbReference type="InterPro" id="IPR029052">
    <property type="entry name" value="Metallo-depent_PP-like"/>
</dbReference>
<evidence type="ECO:0000313" key="2">
    <source>
        <dbReference type="EMBL" id="PSJ04334.1"/>
    </source>
</evidence>
<dbReference type="InterPro" id="IPR004843">
    <property type="entry name" value="Calcineurin-like_PHP"/>
</dbReference>
<dbReference type="RefSeq" id="WP_106632774.1">
    <property type="nucleotide sequence ID" value="NZ_PXXO01000013.1"/>
</dbReference>
<dbReference type="OrthoDB" id="384253at2"/>
<organism evidence="2 3">
    <name type="scientific">Cyanobium usitatum str. Tous</name>
    <dbReference type="NCBI Taxonomy" id="2116684"/>
    <lineage>
        <taxon>Bacteria</taxon>
        <taxon>Bacillati</taxon>
        <taxon>Cyanobacteriota</taxon>
        <taxon>Cyanophyceae</taxon>
        <taxon>Synechococcales</taxon>
        <taxon>Prochlorococcaceae</taxon>
        <taxon>Cyanobium</taxon>
    </lineage>
</organism>
<dbReference type="InterPro" id="IPR050126">
    <property type="entry name" value="Ap4A_hydrolase"/>
</dbReference>
<name>A0A2P7MSW1_9CYAN</name>
<dbReference type="GO" id="GO:0008803">
    <property type="term" value="F:bis(5'-nucleosyl)-tetraphosphatase (symmetrical) activity"/>
    <property type="evidence" value="ECO:0007669"/>
    <property type="project" value="TreeGrafter"/>
</dbReference>
<accession>A0A2P7MSW1</accession>
<evidence type="ECO:0000259" key="1">
    <source>
        <dbReference type="Pfam" id="PF00149"/>
    </source>
</evidence>
<dbReference type="AlphaFoldDB" id="A0A2P7MSW1"/>
<evidence type="ECO:0000313" key="3">
    <source>
        <dbReference type="Proteomes" id="UP000243002"/>
    </source>
</evidence>
<protein>
    <submittedName>
        <fullName evidence="2">Serine/threonine protein phosphatase</fullName>
    </submittedName>
</protein>
<proteinExistence type="predicted"/>